<reference evidence="4" key="1">
    <citation type="submission" date="2016-07" db="EMBL/GenBank/DDBJ databases">
        <title>Phaeobacter portensis sp. nov., a tropodithietic acid producing bacterium isolated from a German harbor.</title>
        <authorList>
            <person name="Freese H.M."/>
            <person name="Bunk B."/>
            <person name="Breider S."/>
            <person name="Brinkhoff T."/>
        </authorList>
    </citation>
    <scope>NUCLEOTIDE SEQUENCE [LARGE SCALE GENOMIC DNA]</scope>
    <source>
        <strain evidence="4">P97</strain>
    </source>
</reference>
<evidence type="ECO:0000256" key="1">
    <source>
        <dbReference type="SAM" id="MobiDB-lite"/>
    </source>
</evidence>
<organism evidence="3 4">
    <name type="scientific">Phaeobacter porticola</name>
    <dbReference type="NCBI Taxonomy" id="1844006"/>
    <lineage>
        <taxon>Bacteria</taxon>
        <taxon>Pseudomonadati</taxon>
        <taxon>Pseudomonadota</taxon>
        <taxon>Alphaproteobacteria</taxon>
        <taxon>Rhodobacterales</taxon>
        <taxon>Roseobacteraceae</taxon>
        <taxon>Phaeobacter</taxon>
    </lineage>
</organism>
<dbReference type="OrthoDB" id="7375296at2"/>
<dbReference type="Proteomes" id="UP000183859">
    <property type="component" value="Chromosome"/>
</dbReference>
<feature type="transmembrane region" description="Helical" evidence="2">
    <location>
        <begin position="106"/>
        <end position="125"/>
    </location>
</feature>
<evidence type="ECO:0000313" key="3">
    <source>
        <dbReference type="EMBL" id="APG47571.1"/>
    </source>
</evidence>
<feature type="compositionally biased region" description="Polar residues" evidence="1">
    <location>
        <begin position="21"/>
        <end position="34"/>
    </location>
</feature>
<dbReference type="AlphaFoldDB" id="A0A1L3I6C2"/>
<proteinExistence type="predicted"/>
<sequence length="305" mass="33382">MAQRFGGKYSPDGRDTGADESPTSGNTTSSANSYRSAKVDPVGMRANLMALPAGLVALMSVFSDAAGLAFGLLAAATWAGSAYLLRDGLRAEAAYNDRKVARRPALPRKILAALLCGTGALFAVWRQDPGALSALIYAAAAIGLHLAAFGLDPLRGKGTEGIDDFQRDRVARVVDEAETYLSAMQDAALRARDRKVEQQVEAFQEVARDLFRTVEEDPRDLTGARRYLTIYLMGARDATIKFADIYTRSGDTQARQDFLALLTDLEQNFAARTRKMLMEDRTDLTVEIDVLRDRLQREGVHLDTR</sequence>
<evidence type="ECO:0000256" key="2">
    <source>
        <dbReference type="SAM" id="Phobius"/>
    </source>
</evidence>
<evidence type="ECO:0000313" key="4">
    <source>
        <dbReference type="Proteomes" id="UP000183859"/>
    </source>
</evidence>
<feature type="region of interest" description="Disordered" evidence="1">
    <location>
        <begin position="1"/>
        <end position="34"/>
    </location>
</feature>
<dbReference type="Pfam" id="PF10112">
    <property type="entry name" value="Halogen_Hydrol"/>
    <property type="match status" value="1"/>
</dbReference>
<gene>
    <name evidence="3" type="ORF">PhaeoP97_02172</name>
</gene>
<keyword evidence="2" id="KW-0812">Transmembrane</keyword>
<keyword evidence="4" id="KW-1185">Reference proteome</keyword>
<feature type="transmembrane region" description="Helical" evidence="2">
    <location>
        <begin position="42"/>
        <end position="62"/>
    </location>
</feature>
<keyword evidence="2" id="KW-0472">Membrane</keyword>
<dbReference type="InterPro" id="IPR018770">
    <property type="entry name" value="ChloroindolylP_hydrolase"/>
</dbReference>
<name>A0A1L3I6C2_9RHOB</name>
<protein>
    <submittedName>
        <fullName evidence="3">5-bromo-4-chloroindolyl phosphate hydrolysis protein</fullName>
    </submittedName>
</protein>
<feature type="transmembrane region" description="Helical" evidence="2">
    <location>
        <begin position="131"/>
        <end position="151"/>
    </location>
</feature>
<dbReference type="EMBL" id="CP016364">
    <property type="protein sequence ID" value="APG47571.1"/>
    <property type="molecule type" value="Genomic_DNA"/>
</dbReference>
<dbReference type="KEGG" id="php:PhaeoP97_02172"/>
<dbReference type="STRING" id="1844006.PhaeoP97_02172"/>
<accession>A0A1L3I6C2</accession>
<keyword evidence="2" id="KW-1133">Transmembrane helix</keyword>
<dbReference type="RefSeq" id="WP_072506428.1">
    <property type="nucleotide sequence ID" value="NZ_CP016364.1"/>
</dbReference>
<feature type="transmembrane region" description="Helical" evidence="2">
    <location>
        <begin position="68"/>
        <end position="85"/>
    </location>
</feature>